<dbReference type="AlphaFoldDB" id="A0A4R2D3A7"/>
<keyword evidence="2" id="KW-0238">DNA-binding</keyword>
<dbReference type="PANTHER" id="PTHR46796">
    <property type="entry name" value="HTH-TYPE TRANSCRIPTIONAL ACTIVATOR RHAS-RELATED"/>
    <property type="match status" value="1"/>
</dbReference>
<dbReference type="InterPro" id="IPR050204">
    <property type="entry name" value="AraC_XylS_family_regulators"/>
</dbReference>
<proteinExistence type="predicted"/>
<dbReference type="Pfam" id="PF12833">
    <property type="entry name" value="HTH_18"/>
    <property type="match status" value="1"/>
</dbReference>
<dbReference type="RefSeq" id="WP_133034424.1">
    <property type="nucleotide sequence ID" value="NZ_BAABEI010000012.1"/>
</dbReference>
<dbReference type="GO" id="GO:0003700">
    <property type="term" value="F:DNA-binding transcription factor activity"/>
    <property type="evidence" value="ECO:0007669"/>
    <property type="project" value="InterPro"/>
</dbReference>
<dbReference type="Gene3D" id="1.10.10.60">
    <property type="entry name" value="Homeodomain-like"/>
    <property type="match status" value="2"/>
</dbReference>
<dbReference type="InterPro" id="IPR009057">
    <property type="entry name" value="Homeodomain-like_sf"/>
</dbReference>
<evidence type="ECO:0000256" key="3">
    <source>
        <dbReference type="ARBA" id="ARBA00023163"/>
    </source>
</evidence>
<evidence type="ECO:0000313" key="6">
    <source>
        <dbReference type="Proteomes" id="UP000295351"/>
    </source>
</evidence>
<dbReference type="InterPro" id="IPR018062">
    <property type="entry name" value="HTH_AraC-typ_CS"/>
</dbReference>
<sequence length="294" mass="32889">MPHADSLELEFRQPEAEPVINRSSQWRGVQVEFSRLRLPAEYEFNWNGSTHYLALHDLVLADGEMFVDDVPPTPGGDLRNKMTFVPAACGLRGWAKPVPRQNTFTVVYFDPAVLEQELQIEGAASTLQPHIYFNEPDLLSTMKKLESAMSGADFSTSTLYAETLGLVAALEMFRFQSALEKQQPRPGTLTAAQQRIVQDFIEDNLSADFGLDDLASVVGLSRYHFSRCFKATFGMPPHRFVTGRKIDKAREMLSQPNVSIAEIASGTGFNSVANFSRTFRELQGMSPSDFRRVV</sequence>
<dbReference type="InterPro" id="IPR018060">
    <property type="entry name" value="HTH_AraC"/>
</dbReference>
<reference evidence="5 6" key="1">
    <citation type="submission" date="2019-03" db="EMBL/GenBank/DDBJ databases">
        <title>Genomic Encyclopedia of Type Strains, Phase IV (KMG-IV): sequencing the most valuable type-strain genomes for metagenomic binning, comparative biology and taxonomic classification.</title>
        <authorList>
            <person name="Goeker M."/>
        </authorList>
    </citation>
    <scope>NUCLEOTIDE SEQUENCE [LARGE SCALE GENOMIC DNA]</scope>
    <source>
        <strain evidence="5 6">DSM 18401</strain>
    </source>
</reference>
<dbReference type="SUPFAM" id="SSF46689">
    <property type="entry name" value="Homeodomain-like"/>
    <property type="match status" value="2"/>
</dbReference>
<dbReference type="Proteomes" id="UP000295351">
    <property type="component" value="Unassembled WGS sequence"/>
</dbReference>
<evidence type="ECO:0000256" key="2">
    <source>
        <dbReference type="ARBA" id="ARBA00023125"/>
    </source>
</evidence>
<dbReference type="PROSITE" id="PS00041">
    <property type="entry name" value="HTH_ARAC_FAMILY_1"/>
    <property type="match status" value="1"/>
</dbReference>
<dbReference type="InterPro" id="IPR020449">
    <property type="entry name" value="Tscrpt_reg_AraC-type_HTH"/>
</dbReference>
<evidence type="ECO:0000313" key="5">
    <source>
        <dbReference type="EMBL" id="TCN45819.1"/>
    </source>
</evidence>
<keyword evidence="1" id="KW-0805">Transcription regulation</keyword>
<keyword evidence="6" id="KW-1185">Reference proteome</keyword>
<dbReference type="PRINTS" id="PR00032">
    <property type="entry name" value="HTHARAC"/>
</dbReference>
<feature type="domain" description="HTH araC/xylS-type" evidence="4">
    <location>
        <begin position="195"/>
        <end position="293"/>
    </location>
</feature>
<dbReference type="SMART" id="SM00342">
    <property type="entry name" value="HTH_ARAC"/>
    <property type="match status" value="1"/>
</dbReference>
<organism evidence="5 6">
    <name type="scientific">Shinella granuli</name>
    <dbReference type="NCBI Taxonomy" id="323621"/>
    <lineage>
        <taxon>Bacteria</taxon>
        <taxon>Pseudomonadati</taxon>
        <taxon>Pseudomonadota</taxon>
        <taxon>Alphaproteobacteria</taxon>
        <taxon>Hyphomicrobiales</taxon>
        <taxon>Rhizobiaceae</taxon>
        <taxon>Shinella</taxon>
    </lineage>
</organism>
<name>A0A4R2D3A7_SHIGR</name>
<keyword evidence="3" id="KW-0804">Transcription</keyword>
<accession>A0A4R2D3A7</accession>
<comment type="caution">
    <text evidence="5">The sequence shown here is derived from an EMBL/GenBank/DDBJ whole genome shotgun (WGS) entry which is preliminary data.</text>
</comment>
<evidence type="ECO:0000259" key="4">
    <source>
        <dbReference type="PROSITE" id="PS01124"/>
    </source>
</evidence>
<evidence type="ECO:0000256" key="1">
    <source>
        <dbReference type="ARBA" id="ARBA00023015"/>
    </source>
</evidence>
<dbReference type="PANTHER" id="PTHR46796:SF14">
    <property type="entry name" value="TRANSCRIPTIONAL REGULATORY PROTEIN"/>
    <property type="match status" value="1"/>
</dbReference>
<dbReference type="EMBL" id="SLVX01000006">
    <property type="protein sequence ID" value="TCN45819.1"/>
    <property type="molecule type" value="Genomic_DNA"/>
</dbReference>
<gene>
    <name evidence="5" type="ORF">EV665_106298</name>
</gene>
<protein>
    <submittedName>
        <fullName evidence="5">AraC family transcriptional regulator</fullName>
    </submittedName>
</protein>
<dbReference type="GO" id="GO:0043565">
    <property type="term" value="F:sequence-specific DNA binding"/>
    <property type="evidence" value="ECO:0007669"/>
    <property type="project" value="InterPro"/>
</dbReference>
<dbReference type="PROSITE" id="PS01124">
    <property type="entry name" value="HTH_ARAC_FAMILY_2"/>
    <property type="match status" value="1"/>
</dbReference>